<dbReference type="Proteomes" id="UP000825935">
    <property type="component" value="Chromosome 21"/>
</dbReference>
<proteinExistence type="predicted"/>
<dbReference type="EMBL" id="CM035426">
    <property type="protein sequence ID" value="KAH7314792.1"/>
    <property type="molecule type" value="Genomic_DNA"/>
</dbReference>
<organism evidence="1 2">
    <name type="scientific">Ceratopteris richardii</name>
    <name type="common">Triangle waterfern</name>
    <dbReference type="NCBI Taxonomy" id="49495"/>
    <lineage>
        <taxon>Eukaryota</taxon>
        <taxon>Viridiplantae</taxon>
        <taxon>Streptophyta</taxon>
        <taxon>Embryophyta</taxon>
        <taxon>Tracheophyta</taxon>
        <taxon>Polypodiopsida</taxon>
        <taxon>Polypodiidae</taxon>
        <taxon>Polypodiales</taxon>
        <taxon>Pteridineae</taxon>
        <taxon>Pteridaceae</taxon>
        <taxon>Parkerioideae</taxon>
        <taxon>Ceratopteris</taxon>
    </lineage>
</organism>
<name>A0A8T2SBA5_CERRI</name>
<dbReference type="AlphaFoldDB" id="A0A8T2SBA5"/>
<accession>A0A8T2SBA5</accession>
<sequence length="71" mass="8095">MLKRYSLDIGSSCLSMIETRPRRTPKFYNNIVLYLTSGEAVVSEPAMNRTLPFSSGVPLQPDGIRMVWWNC</sequence>
<evidence type="ECO:0000313" key="2">
    <source>
        <dbReference type="Proteomes" id="UP000825935"/>
    </source>
</evidence>
<comment type="caution">
    <text evidence="1">The sequence shown here is derived from an EMBL/GenBank/DDBJ whole genome shotgun (WGS) entry which is preliminary data.</text>
</comment>
<keyword evidence="2" id="KW-1185">Reference proteome</keyword>
<reference evidence="1" key="1">
    <citation type="submission" date="2021-08" db="EMBL/GenBank/DDBJ databases">
        <title>WGS assembly of Ceratopteris richardii.</title>
        <authorList>
            <person name="Marchant D.B."/>
            <person name="Chen G."/>
            <person name="Jenkins J."/>
            <person name="Shu S."/>
            <person name="Leebens-Mack J."/>
            <person name="Grimwood J."/>
            <person name="Schmutz J."/>
            <person name="Soltis P."/>
            <person name="Soltis D."/>
            <person name="Chen Z.-H."/>
        </authorList>
    </citation>
    <scope>NUCLEOTIDE SEQUENCE</scope>
    <source>
        <strain evidence="1">Whitten #5841</strain>
        <tissue evidence="1">Leaf</tissue>
    </source>
</reference>
<gene>
    <name evidence="1" type="ORF">KP509_21G020500</name>
</gene>
<evidence type="ECO:0000313" key="1">
    <source>
        <dbReference type="EMBL" id="KAH7314792.1"/>
    </source>
</evidence>
<protein>
    <submittedName>
        <fullName evidence="1">Uncharacterized protein</fullName>
    </submittedName>
</protein>